<dbReference type="OrthoDB" id="303797at2759"/>
<gene>
    <name evidence="2" type="ORF">TTHERM_00069560</name>
</gene>
<dbReference type="RefSeq" id="XP_001007794.2">
    <property type="nucleotide sequence ID" value="XM_001007794.2"/>
</dbReference>
<dbReference type="KEGG" id="tet:TTHERM_00069560"/>
<organism evidence="2 3">
    <name type="scientific">Tetrahymena thermophila (strain SB210)</name>
    <dbReference type="NCBI Taxonomy" id="312017"/>
    <lineage>
        <taxon>Eukaryota</taxon>
        <taxon>Sar</taxon>
        <taxon>Alveolata</taxon>
        <taxon>Ciliophora</taxon>
        <taxon>Intramacronucleata</taxon>
        <taxon>Oligohymenophorea</taxon>
        <taxon>Hymenostomatida</taxon>
        <taxon>Tetrahymenina</taxon>
        <taxon>Tetrahymenidae</taxon>
        <taxon>Tetrahymena</taxon>
    </lineage>
</organism>
<feature type="transmembrane region" description="Helical" evidence="1">
    <location>
        <begin position="53"/>
        <end position="69"/>
    </location>
</feature>
<reference evidence="3" key="1">
    <citation type="journal article" date="2006" name="PLoS Biol.">
        <title>Macronuclear genome sequence of the ciliate Tetrahymena thermophila, a model eukaryote.</title>
        <authorList>
            <person name="Eisen J.A."/>
            <person name="Coyne R.S."/>
            <person name="Wu M."/>
            <person name="Wu D."/>
            <person name="Thiagarajan M."/>
            <person name="Wortman J.R."/>
            <person name="Badger J.H."/>
            <person name="Ren Q."/>
            <person name="Amedeo P."/>
            <person name="Jones K.M."/>
            <person name="Tallon L.J."/>
            <person name="Delcher A.L."/>
            <person name="Salzberg S.L."/>
            <person name="Silva J.C."/>
            <person name="Haas B.J."/>
            <person name="Majoros W.H."/>
            <person name="Farzad M."/>
            <person name="Carlton J.M."/>
            <person name="Smith R.K. Jr."/>
            <person name="Garg J."/>
            <person name="Pearlman R.E."/>
            <person name="Karrer K.M."/>
            <person name="Sun L."/>
            <person name="Manning G."/>
            <person name="Elde N.C."/>
            <person name="Turkewitz A.P."/>
            <person name="Asai D.J."/>
            <person name="Wilkes D.E."/>
            <person name="Wang Y."/>
            <person name="Cai H."/>
            <person name="Collins K."/>
            <person name="Stewart B.A."/>
            <person name="Lee S.R."/>
            <person name="Wilamowska K."/>
            <person name="Weinberg Z."/>
            <person name="Ruzzo W.L."/>
            <person name="Wloga D."/>
            <person name="Gaertig J."/>
            <person name="Frankel J."/>
            <person name="Tsao C.-C."/>
            <person name="Gorovsky M.A."/>
            <person name="Keeling P.J."/>
            <person name="Waller R.F."/>
            <person name="Patron N.J."/>
            <person name="Cherry J.M."/>
            <person name="Stover N.A."/>
            <person name="Krieger C.J."/>
            <person name="del Toro C."/>
            <person name="Ryder H.F."/>
            <person name="Williamson S.C."/>
            <person name="Barbeau R.A."/>
            <person name="Hamilton E.P."/>
            <person name="Orias E."/>
        </authorList>
    </citation>
    <scope>NUCLEOTIDE SEQUENCE [LARGE SCALE GENOMIC DNA]</scope>
    <source>
        <strain evidence="3">SB210</strain>
    </source>
</reference>
<name>I7MHH8_TETTS</name>
<dbReference type="AlphaFoldDB" id="I7MHH8"/>
<dbReference type="eggNOG" id="ENOG502S94B">
    <property type="taxonomic scope" value="Eukaryota"/>
</dbReference>
<protein>
    <submittedName>
        <fullName evidence="2">Transmembrane protein, putative</fullName>
    </submittedName>
</protein>
<sequence>MVGVILYADLIMNYPFRNSLISKLYIIGCNYFYVSVTVICVWNYDYTIYDSDLFYFMAFLMMLLSYFLYNIQNYQLENILHLTHENFEMLYMHLDFYLEELVRFGIDQYKNEFNRFKLFQLLGYHKQKCIFLDCYCKRTNFKDHKDNLNYQDLLILVDDLFLQFLNSKIISKNDYEREHLYLKYISFITNYRNNPIRAYYVLKSYLAKYKKSSFYFATISKVLSAKIEKQIEEKQHLFYQISKINEAQANSKIKETVKTKEVEQTLSLKQNLLPLFISFVKSKIDYWQRVINGFDNIDQFSKQTMLFSKKSFIIQQNFNELFSNENKLISLDENAIVAKLISIYKCIVMNQLSQSYKYETLFISLKKNDFSKPYFTINQYNLADQNVQHFVISISKERGKILSKKTQEQANLFGYYLKDFEQIQFIDQLIPPFISVCHNQLIENMIQRGATLYLQRSKQTFAKSCQGFIFPINIYLDHFHQYDDDFCMFGVVLKLKSSKQYIIFDQQGKIKGFSKKIFHQIFKQRNDIKNKLIKQEQDCEVITLSQAMLNLNLFVLMPKLAQNVENLFQSCEDLEQENKQNIINSIKSNPLTKYIQNVTSNSEEYIENIVFPRKAQELSQNLEKFLATTIKGGALKKSQKITNESVQSEHIGFTSYEQFYQNNIKGHKQIKIYYNL</sequence>
<evidence type="ECO:0000313" key="3">
    <source>
        <dbReference type="Proteomes" id="UP000009168"/>
    </source>
</evidence>
<dbReference type="InParanoid" id="I7MHH8"/>
<evidence type="ECO:0000256" key="1">
    <source>
        <dbReference type="SAM" id="Phobius"/>
    </source>
</evidence>
<keyword evidence="1" id="KW-0472">Membrane</keyword>
<dbReference type="EMBL" id="GG662853">
    <property type="protein sequence ID" value="EAR87549.2"/>
    <property type="molecule type" value="Genomic_DNA"/>
</dbReference>
<proteinExistence type="predicted"/>
<keyword evidence="3" id="KW-1185">Reference proteome</keyword>
<keyword evidence="1 2" id="KW-0812">Transmembrane</keyword>
<evidence type="ECO:0000313" key="2">
    <source>
        <dbReference type="EMBL" id="EAR87549.2"/>
    </source>
</evidence>
<dbReference type="Proteomes" id="UP000009168">
    <property type="component" value="Unassembled WGS sequence"/>
</dbReference>
<dbReference type="InterPro" id="IPR052994">
    <property type="entry name" value="Tiny_macrocysts_regulators"/>
</dbReference>
<accession>I7MHH8</accession>
<dbReference type="PANTHER" id="PTHR31600:SF2">
    <property type="entry name" value="GAMETE ENRICHED GENE 10 PROTEIN-RELATED"/>
    <property type="match status" value="1"/>
</dbReference>
<dbReference type="GeneID" id="7829008"/>
<feature type="transmembrane region" description="Helical" evidence="1">
    <location>
        <begin position="20"/>
        <end position="41"/>
    </location>
</feature>
<dbReference type="PANTHER" id="PTHR31600">
    <property type="entry name" value="TINY MACROCYSTS PROTEIN B-RELATED"/>
    <property type="match status" value="1"/>
</dbReference>
<keyword evidence="1" id="KW-1133">Transmembrane helix</keyword>